<reference evidence="2" key="1">
    <citation type="submission" date="2017-03" db="EMBL/GenBank/DDBJ databases">
        <title>Phytopthora megakarya and P. palmivora, two closely related causual agents of cacao black pod achieved similar genome size and gene model numbers by different mechanisms.</title>
        <authorList>
            <person name="Ali S."/>
            <person name="Shao J."/>
            <person name="Larry D.J."/>
            <person name="Kronmiller B."/>
            <person name="Shen D."/>
            <person name="Strem M.D."/>
            <person name="Melnick R.L."/>
            <person name="Guiltinan M.J."/>
            <person name="Tyler B.M."/>
            <person name="Meinhardt L.W."/>
            <person name="Bailey B.A."/>
        </authorList>
    </citation>
    <scope>NUCLEOTIDE SEQUENCE [LARGE SCALE GENOMIC DNA]</scope>
    <source>
        <strain evidence="2">zdho120</strain>
    </source>
</reference>
<dbReference type="Proteomes" id="UP000198211">
    <property type="component" value="Unassembled WGS sequence"/>
</dbReference>
<evidence type="ECO:0000313" key="1">
    <source>
        <dbReference type="EMBL" id="OWY98699.1"/>
    </source>
</evidence>
<evidence type="ECO:0000313" key="2">
    <source>
        <dbReference type="Proteomes" id="UP000198211"/>
    </source>
</evidence>
<name>A0A225V2S3_9STRA</name>
<protein>
    <submittedName>
        <fullName evidence="1">Uncharacterized protein</fullName>
    </submittedName>
</protein>
<accession>A0A225V2S3</accession>
<sequence length="139" mass="15455">MGIIRFNNDQDKELERELIDKKPFAAAYGETMQSWGSVAAALSQAIGVEVNAKQVRDRLGVLQKNLAAGERQAAFDSGIEESLDANDVQSHYYEFIGLVPEYVALETIRIQNKQHLADTKKRKAKNLNVCASKIMAESN</sequence>
<dbReference type="EMBL" id="NBNE01009160">
    <property type="protein sequence ID" value="OWY98699.1"/>
    <property type="molecule type" value="Genomic_DNA"/>
</dbReference>
<gene>
    <name evidence="1" type="ORF">PHMEG_00030474</name>
</gene>
<comment type="caution">
    <text evidence="1">The sequence shown here is derived from an EMBL/GenBank/DDBJ whole genome shotgun (WGS) entry which is preliminary data.</text>
</comment>
<organism evidence="1 2">
    <name type="scientific">Phytophthora megakarya</name>
    <dbReference type="NCBI Taxonomy" id="4795"/>
    <lineage>
        <taxon>Eukaryota</taxon>
        <taxon>Sar</taxon>
        <taxon>Stramenopiles</taxon>
        <taxon>Oomycota</taxon>
        <taxon>Peronosporomycetes</taxon>
        <taxon>Peronosporales</taxon>
        <taxon>Peronosporaceae</taxon>
        <taxon>Phytophthora</taxon>
    </lineage>
</organism>
<proteinExistence type="predicted"/>
<dbReference type="OrthoDB" id="127996at2759"/>
<dbReference type="AlphaFoldDB" id="A0A225V2S3"/>
<keyword evidence="2" id="KW-1185">Reference proteome</keyword>